<keyword evidence="8" id="KW-1133">Transmembrane helix</keyword>
<evidence type="ECO:0000256" key="3">
    <source>
        <dbReference type="ARBA" id="ARBA00022553"/>
    </source>
</evidence>
<evidence type="ECO:0000256" key="2">
    <source>
        <dbReference type="ARBA" id="ARBA00012438"/>
    </source>
</evidence>
<dbReference type="Pfam" id="PF00512">
    <property type="entry name" value="HisKA"/>
    <property type="match status" value="1"/>
</dbReference>
<dbReference type="InterPro" id="IPR003661">
    <property type="entry name" value="HisK_dim/P_dom"/>
</dbReference>
<proteinExistence type="predicted"/>
<evidence type="ECO:0000256" key="4">
    <source>
        <dbReference type="ARBA" id="ARBA00022679"/>
    </source>
</evidence>
<dbReference type="InterPro" id="IPR036097">
    <property type="entry name" value="HisK_dim/P_sf"/>
</dbReference>
<dbReference type="InterPro" id="IPR005467">
    <property type="entry name" value="His_kinase_dom"/>
</dbReference>
<dbReference type="SUPFAM" id="SSF47384">
    <property type="entry name" value="Homodimeric domain of signal transducing histidine kinase"/>
    <property type="match status" value="1"/>
</dbReference>
<dbReference type="InterPro" id="IPR004358">
    <property type="entry name" value="Sig_transdc_His_kin-like_C"/>
</dbReference>
<dbReference type="GO" id="GO:0016301">
    <property type="term" value="F:kinase activity"/>
    <property type="evidence" value="ECO:0007669"/>
    <property type="project" value="UniProtKB-KW"/>
</dbReference>
<dbReference type="SUPFAM" id="SSF55874">
    <property type="entry name" value="ATPase domain of HSP90 chaperone/DNA topoisomerase II/histidine kinase"/>
    <property type="match status" value="1"/>
</dbReference>
<keyword evidence="6" id="KW-0902">Two-component regulatory system</keyword>
<organism evidence="11 12">
    <name type="scientific">Methylobacterium jeotgali</name>
    <dbReference type="NCBI Taxonomy" id="381630"/>
    <lineage>
        <taxon>Bacteria</taxon>
        <taxon>Pseudomonadati</taxon>
        <taxon>Pseudomonadota</taxon>
        <taxon>Alphaproteobacteria</taxon>
        <taxon>Hyphomicrobiales</taxon>
        <taxon>Methylobacteriaceae</taxon>
        <taxon>Methylobacterium</taxon>
    </lineage>
</organism>
<gene>
    <name evidence="11" type="primary">rcsC_20</name>
    <name evidence="11" type="ORF">AOPFMNJM_3801</name>
</gene>
<evidence type="ECO:0000259" key="10">
    <source>
        <dbReference type="PROSITE" id="PS50112"/>
    </source>
</evidence>
<feature type="transmembrane region" description="Helical" evidence="8">
    <location>
        <begin position="66"/>
        <end position="85"/>
    </location>
</feature>
<keyword evidence="12" id="KW-1185">Reference proteome</keyword>
<dbReference type="Gene3D" id="1.10.287.130">
    <property type="match status" value="1"/>
</dbReference>
<evidence type="ECO:0000259" key="9">
    <source>
        <dbReference type="PROSITE" id="PS50109"/>
    </source>
</evidence>
<evidence type="ECO:0000256" key="8">
    <source>
        <dbReference type="SAM" id="Phobius"/>
    </source>
</evidence>
<keyword evidence="5 11" id="KW-0418">Kinase</keyword>
<keyword evidence="8" id="KW-0472">Membrane</keyword>
<dbReference type="PANTHER" id="PTHR43711">
    <property type="entry name" value="TWO-COMPONENT HISTIDINE KINASE"/>
    <property type="match status" value="1"/>
</dbReference>
<feature type="coiled-coil region" evidence="7">
    <location>
        <begin position="324"/>
        <end position="354"/>
    </location>
</feature>
<keyword evidence="3" id="KW-0597">Phosphoprotein</keyword>
<dbReference type="SMART" id="SM00388">
    <property type="entry name" value="HisKA"/>
    <property type="match status" value="1"/>
</dbReference>
<sequence>MPVLRIDTALVALLDRRSAGLVHDSVGDDAARRHRHERFLATRLVAGAGVLACLPPYLLWRGVPSLVEAVAAGCLFLPICAAALLSRTGRLPLAHAVSATGLAGLVACLAALSGGLGSAVLVWMAVIPLEAVLSGSRRATFATCAAVAAAILALALGAPQGVAGAGLPLSPLVAMPVFALGAVAHLLAQALQHQRHEAACRAGRRDAERRANLLLSAIDDLVTWHDLNGRVVEASPSASRLTGAPAEALRGHGLMQRVNVADRPAYLQAISGVAASGQPATVSLRLQVEPGTRGEAAALVHVEMRAHRVEGAGEARVVAVTRDVSERHHRAEELERARAEAERADEVKSRFLANVSHELRTPLNAIIGFSQLLAGEGAMAIGPERAREYAGIIGESGQHLLEVVNTLLDMSRIQSGNFEYAPETVDAAALVRACCDLMRLKAEAAGVRLVRPLDERPVEIVADPRACRQVLINLVSNAVKFTPAGGQVEVSLRRTRTGLDIVVADTGAGIGEADLARVGTPFFQAGGGYARTQEGTGLGLSVVRGLIGLHGGAIAFESGAGAGTTVTVSLPAEARTADAPAAPAPITTAVRHAPARVERLARRPLGLFDADPIPVRPASEAGGPVPAALLRAG</sequence>
<dbReference type="Pfam" id="PF02518">
    <property type="entry name" value="HATPase_c"/>
    <property type="match status" value="1"/>
</dbReference>
<dbReference type="CDD" id="cd00130">
    <property type="entry name" value="PAS"/>
    <property type="match status" value="1"/>
</dbReference>
<protein>
    <recommendedName>
        <fullName evidence="2">histidine kinase</fullName>
        <ecNumber evidence="2">2.7.13.3</ecNumber>
    </recommendedName>
</protein>
<evidence type="ECO:0000256" key="7">
    <source>
        <dbReference type="SAM" id="Coils"/>
    </source>
</evidence>
<feature type="domain" description="Histidine kinase" evidence="9">
    <location>
        <begin position="354"/>
        <end position="574"/>
    </location>
</feature>
<evidence type="ECO:0000313" key="12">
    <source>
        <dbReference type="Proteomes" id="UP001055102"/>
    </source>
</evidence>
<keyword evidence="8" id="KW-0812">Transmembrane</keyword>
<comment type="catalytic activity">
    <reaction evidence="1">
        <text>ATP + protein L-histidine = ADP + protein N-phospho-L-histidine.</text>
        <dbReference type="EC" id="2.7.13.3"/>
    </reaction>
</comment>
<accession>A0ABQ4T0X2</accession>
<evidence type="ECO:0000313" key="11">
    <source>
        <dbReference type="EMBL" id="GJE08464.1"/>
    </source>
</evidence>
<reference evidence="11" key="1">
    <citation type="journal article" date="2021" name="Front. Microbiol.">
        <title>Comprehensive Comparative Genomics and Phenotyping of Methylobacterium Species.</title>
        <authorList>
            <person name="Alessa O."/>
            <person name="Ogura Y."/>
            <person name="Fujitani Y."/>
            <person name="Takami H."/>
            <person name="Hayashi T."/>
            <person name="Sahin N."/>
            <person name="Tani A."/>
        </authorList>
    </citation>
    <scope>NUCLEOTIDE SEQUENCE</scope>
    <source>
        <strain evidence="11">LMG 23639</strain>
    </source>
</reference>
<feature type="transmembrane region" description="Helical" evidence="8">
    <location>
        <begin position="40"/>
        <end position="60"/>
    </location>
</feature>
<dbReference type="EC" id="2.7.13.3" evidence="2"/>
<dbReference type="InterPro" id="IPR000014">
    <property type="entry name" value="PAS"/>
</dbReference>
<dbReference type="Gene3D" id="3.30.450.20">
    <property type="entry name" value="PAS domain"/>
    <property type="match status" value="1"/>
</dbReference>
<dbReference type="InterPro" id="IPR050736">
    <property type="entry name" value="Sensor_HK_Regulatory"/>
</dbReference>
<dbReference type="PROSITE" id="PS50109">
    <property type="entry name" value="HIS_KIN"/>
    <property type="match status" value="1"/>
</dbReference>
<evidence type="ECO:0000256" key="5">
    <source>
        <dbReference type="ARBA" id="ARBA00022777"/>
    </source>
</evidence>
<evidence type="ECO:0000256" key="1">
    <source>
        <dbReference type="ARBA" id="ARBA00000085"/>
    </source>
</evidence>
<dbReference type="InterPro" id="IPR036890">
    <property type="entry name" value="HATPase_C_sf"/>
</dbReference>
<dbReference type="PANTHER" id="PTHR43711:SF1">
    <property type="entry name" value="HISTIDINE KINASE 1"/>
    <property type="match status" value="1"/>
</dbReference>
<comment type="caution">
    <text evidence="11">The sequence shown here is derived from an EMBL/GenBank/DDBJ whole genome shotgun (WGS) entry which is preliminary data.</text>
</comment>
<dbReference type="PROSITE" id="PS50112">
    <property type="entry name" value="PAS"/>
    <property type="match status" value="1"/>
</dbReference>
<dbReference type="Proteomes" id="UP001055102">
    <property type="component" value="Unassembled WGS sequence"/>
</dbReference>
<keyword evidence="4" id="KW-0808">Transferase</keyword>
<dbReference type="SMART" id="SM00387">
    <property type="entry name" value="HATPase_c"/>
    <property type="match status" value="1"/>
</dbReference>
<feature type="domain" description="PAS" evidence="10">
    <location>
        <begin position="207"/>
        <end position="277"/>
    </location>
</feature>
<dbReference type="EMBL" id="BPQR01000080">
    <property type="protein sequence ID" value="GJE08464.1"/>
    <property type="molecule type" value="Genomic_DNA"/>
</dbReference>
<dbReference type="Gene3D" id="3.30.565.10">
    <property type="entry name" value="Histidine kinase-like ATPase, C-terminal domain"/>
    <property type="match status" value="1"/>
</dbReference>
<dbReference type="InterPro" id="IPR003594">
    <property type="entry name" value="HATPase_dom"/>
</dbReference>
<dbReference type="InterPro" id="IPR035965">
    <property type="entry name" value="PAS-like_dom_sf"/>
</dbReference>
<feature type="transmembrane region" description="Helical" evidence="8">
    <location>
        <begin position="169"/>
        <end position="188"/>
    </location>
</feature>
<dbReference type="SUPFAM" id="SSF55785">
    <property type="entry name" value="PYP-like sensor domain (PAS domain)"/>
    <property type="match status" value="1"/>
</dbReference>
<evidence type="ECO:0000256" key="6">
    <source>
        <dbReference type="ARBA" id="ARBA00023012"/>
    </source>
</evidence>
<feature type="transmembrane region" description="Helical" evidence="8">
    <location>
        <begin position="139"/>
        <end position="157"/>
    </location>
</feature>
<dbReference type="RefSeq" id="WP_238278160.1">
    <property type="nucleotide sequence ID" value="NZ_BPQR01000080.1"/>
</dbReference>
<reference evidence="11" key="2">
    <citation type="submission" date="2021-08" db="EMBL/GenBank/DDBJ databases">
        <authorList>
            <person name="Tani A."/>
            <person name="Ola A."/>
            <person name="Ogura Y."/>
            <person name="Katsura K."/>
            <person name="Hayashi T."/>
        </authorList>
    </citation>
    <scope>NUCLEOTIDE SEQUENCE</scope>
    <source>
        <strain evidence="11">LMG 23639</strain>
    </source>
</reference>
<dbReference type="PRINTS" id="PR00344">
    <property type="entry name" value="BCTRLSENSOR"/>
</dbReference>
<dbReference type="InterPro" id="IPR013656">
    <property type="entry name" value="PAS_4"/>
</dbReference>
<dbReference type="Pfam" id="PF08448">
    <property type="entry name" value="PAS_4"/>
    <property type="match status" value="1"/>
</dbReference>
<dbReference type="CDD" id="cd00082">
    <property type="entry name" value="HisKA"/>
    <property type="match status" value="1"/>
</dbReference>
<dbReference type="SMART" id="SM00091">
    <property type="entry name" value="PAS"/>
    <property type="match status" value="1"/>
</dbReference>
<name>A0ABQ4T0X2_9HYPH</name>
<feature type="transmembrane region" description="Helical" evidence="8">
    <location>
        <begin position="97"/>
        <end position="127"/>
    </location>
</feature>
<keyword evidence="7" id="KW-0175">Coiled coil</keyword>
<dbReference type="NCBIfam" id="TIGR00229">
    <property type="entry name" value="sensory_box"/>
    <property type="match status" value="1"/>
</dbReference>